<comment type="catalytic activity">
    <reaction evidence="9">
        <text>O-phospho-L-threonyl-[protein] + H2O = L-threonyl-[protein] + phosphate</text>
        <dbReference type="Rhea" id="RHEA:47004"/>
        <dbReference type="Rhea" id="RHEA-COMP:11060"/>
        <dbReference type="Rhea" id="RHEA-COMP:11605"/>
        <dbReference type="ChEBI" id="CHEBI:15377"/>
        <dbReference type="ChEBI" id="CHEBI:30013"/>
        <dbReference type="ChEBI" id="CHEBI:43474"/>
        <dbReference type="ChEBI" id="CHEBI:61977"/>
        <dbReference type="EC" id="3.1.3.16"/>
    </reaction>
</comment>
<dbReference type="GO" id="GO:0033550">
    <property type="term" value="F:MAP kinase tyrosine phosphatase activity"/>
    <property type="evidence" value="ECO:0007669"/>
    <property type="project" value="TreeGrafter"/>
</dbReference>
<keyword evidence="4" id="KW-0963">Cytoplasm</keyword>
<dbReference type="InterPro" id="IPR003595">
    <property type="entry name" value="Tyr_Pase_cat"/>
</dbReference>
<dbReference type="CDD" id="cd14498">
    <property type="entry name" value="DSP"/>
    <property type="match status" value="1"/>
</dbReference>
<gene>
    <name evidence="13" type="ORF">OLEA9_A053625</name>
</gene>
<dbReference type="InterPro" id="IPR020422">
    <property type="entry name" value="TYR_PHOSPHATASE_DUAL_dom"/>
</dbReference>
<evidence type="ECO:0000313" key="13">
    <source>
        <dbReference type="EMBL" id="CAA2994698.1"/>
    </source>
</evidence>
<protein>
    <submittedName>
        <fullName evidence="13">Dual specificity phosphatase 1-like</fullName>
    </submittedName>
</protein>
<dbReference type="PANTHER" id="PTHR10159:SF511">
    <property type="entry name" value="DUAL SPECIFICITY PROTEIN PHOSPHATASE 1"/>
    <property type="match status" value="1"/>
</dbReference>
<dbReference type="PRINTS" id="PR01908">
    <property type="entry name" value="ADSPHPHTASE"/>
</dbReference>
<dbReference type="EMBL" id="CACTIH010005479">
    <property type="protein sequence ID" value="CAA2994698.1"/>
    <property type="molecule type" value="Genomic_DNA"/>
</dbReference>
<sequence>MNDTIFKDRIAALLQVMQATKTIKADNIPCKIEEVVVFELLILIFNLITHEIVLVLYQGLYLGSLGAAHDKSTLKRLNVTHILTVAHSLSPAHPNDFIYKTIPVMDREDVDISQYFSECFKFIEEAKKTGGAVLVHCFAGRSRSVTIVVAYLMMKNGMNLSEALEHVKRKRPVASPNSGFISQLQNFERSLQESKTGRAREL</sequence>
<evidence type="ECO:0000256" key="1">
    <source>
        <dbReference type="ARBA" id="ARBA00004123"/>
    </source>
</evidence>
<dbReference type="InterPro" id="IPR000387">
    <property type="entry name" value="Tyr_Pase_dom"/>
</dbReference>
<dbReference type="GO" id="GO:0005634">
    <property type="term" value="C:nucleus"/>
    <property type="evidence" value="ECO:0007669"/>
    <property type="project" value="UniProtKB-SubCell"/>
</dbReference>
<dbReference type="PROSITE" id="PS50054">
    <property type="entry name" value="TYR_PHOSPHATASE_DUAL"/>
    <property type="match status" value="1"/>
</dbReference>
<dbReference type="Proteomes" id="UP000594638">
    <property type="component" value="Unassembled WGS sequence"/>
</dbReference>
<comment type="catalytic activity">
    <reaction evidence="8">
        <text>O-phospho-L-seryl-[protein] + H2O = L-seryl-[protein] + phosphate</text>
        <dbReference type="Rhea" id="RHEA:20629"/>
        <dbReference type="Rhea" id="RHEA-COMP:9863"/>
        <dbReference type="Rhea" id="RHEA-COMP:11604"/>
        <dbReference type="ChEBI" id="CHEBI:15377"/>
        <dbReference type="ChEBI" id="CHEBI:29999"/>
        <dbReference type="ChEBI" id="CHEBI:43474"/>
        <dbReference type="ChEBI" id="CHEBI:83421"/>
        <dbReference type="EC" id="3.1.3.16"/>
    </reaction>
</comment>
<dbReference type="GO" id="GO:0004722">
    <property type="term" value="F:protein serine/threonine phosphatase activity"/>
    <property type="evidence" value="ECO:0007669"/>
    <property type="project" value="UniProtKB-EC"/>
</dbReference>
<evidence type="ECO:0000256" key="10">
    <source>
        <dbReference type="ARBA" id="ARBA00051722"/>
    </source>
</evidence>
<dbReference type="GO" id="GO:0005737">
    <property type="term" value="C:cytoplasm"/>
    <property type="evidence" value="ECO:0007669"/>
    <property type="project" value="UniProtKB-SubCell"/>
</dbReference>
<dbReference type="Gene3D" id="3.90.190.10">
    <property type="entry name" value="Protein tyrosine phosphatase superfamily"/>
    <property type="match status" value="1"/>
</dbReference>
<name>A0A8S0ST26_OLEEU</name>
<evidence type="ECO:0000259" key="11">
    <source>
        <dbReference type="PROSITE" id="PS50054"/>
    </source>
</evidence>
<keyword evidence="6" id="KW-0904">Protein phosphatase</keyword>
<evidence type="ECO:0000256" key="9">
    <source>
        <dbReference type="ARBA" id="ARBA00048336"/>
    </source>
</evidence>
<dbReference type="PROSITE" id="PS50056">
    <property type="entry name" value="TYR_PHOSPHATASE_2"/>
    <property type="match status" value="1"/>
</dbReference>
<feature type="domain" description="Tyrosine specific protein phosphatases" evidence="12">
    <location>
        <begin position="114"/>
        <end position="172"/>
    </location>
</feature>
<accession>A0A8S0ST26</accession>
<proteinExistence type="inferred from homology"/>
<dbReference type="Gramene" id="OE9A053625T4">
    <property type="protein sequence ID" value="OE9A053625C4"/>
    <property type="gene ID" value="OE9A053625"/>
</dbReference>
<evidence type="ECO:0000256" key="8">
    <source>
        <dbReference type="ARBA" id="ARBA00047761"/>
    </source>
</evidence>
<evidence type="ECO:0000256" key="5">
    <source>
        <dbReference type="ARBA" id="ARBA00022801"/>
    </source>
</evidence>
<dbReference type="Pfam" id="PF00782">
    <property type="entry name" value="DSPc"/>
    <property type="match status" value="1"/>
</dbReference>
<dbReference type="FunFam" id="3.90.190.10:FF:000056">
    <property type="entry name" value="Dual specificity phosphatase 12"/>
    <property type="match status" value="1"/>
</dbReference>
<keyword evidence="7" id="KW-0539">Nucleus</keyword>
<dbReference type="OrthoDB" id="10252009at2759"/>
<evidence type="ECO:0000313" key="14">
    <source>
        <dbReference type="Proteomes" id="UP000594638"/>
    </source>
</evidence>
<evidence type="ECO:0000259" key="12">
    <source>
        <dbReference type="PROSITE" id="PS50056"/>
    </source>
</evidence>
<comment type="caution">
    <text evidence="13">The sequence shown here is derived from an EMBL/GenBank/DDBJ whole genome shotgun (WGS) entry which is preliminary data.</text>
</comment>
<dbReference type="GO" id="GO:0017017">
    <property type="term" value="F:MAP kinase tyrosine/serine/threonine phosphatase activity"/>
    <property type="evidence" value="ECO:0007669"/>
    <property type="project" value="TreeGrafter"/>
</dbReference>
<dbReference type="AlphaFoldDB" id="A0A8S0ST26"/>
<reference evidence="13 14" key="1">
    <citation type="submission" date="2019-12" db="EMBL/GenBank/DDBJ databases">
        <authorList>
            <person name="Alioto T."/>
            <person name="Alioto T."/>
            <person name="Gomez Garrido J."/>
        </authorList>
    </citation>
    <scope>NUCLEOTIDE SEQUENCE [LARGE SCALE GENOMIC DNA]</scope>
</reference>
<dbReference type="SMART" id="SM00195">
    <property type="entry name" value="DSPc"/>
    <property type="match status" value="1"/>
</dbReference>
<keyword evidence="5" id="KW-0378">Hydrolase</keyword>
<dbReference type="GO" id="GO:0008330">
    <property type="term" value="F:protein tyrosine/threonine phosphatase activity"/>
    <property type="evidence" value="ECO:0007669"/>
    <property type="project" value="TreeGrafter"/>
</dbReference>
<comment type="similarity">
    <text evidence="3">Belongs to the protein-tyrosine phosphatase family. Non-receptor class dual specificity subfamily.</text>
</comment>
<evidence type="ECO:0000256" key="7">
    <source>
        <dbReference type="ARBA" id="ARBA00023242"/>
    </source>
</evidence>
<organism evidence="13 14">
    <name type="scientific">Olea europaea subsp. europaea</name>
    <dbReference type="NCBI Taxonomy" id="158383"/>
    <lineage>
        <taxon>Eukaryota</taxon>
        <taxon>Viridiplantae</taxon>
        <taxon>Streptophyta</taxon>
        <taxon>Embryophyta</taxon>
        <taxon>Tracheophyta</taxon>
        <taxon>Spermatophyta</taxon>
        <taxon>Magnoliopsida</taxon>
        <taxon>eudicotyledons</taxon>
        <taxon>Gunneridae</taxon>
        <taxon>Pentapetalae</taxon>
        <taxon>asterids</taxon>
        <taxon>lamiids</taxon>
        <taxon>Lamiales</taxon>
        <taxon>Oleaceae</taxon>
        <taxon>Oleeae</taxon>
        <taxon>Olea</taxon>
    </lineage>
</organism>
<keyword evidence="14" id="KW-1185">Reference proteome</keyword>
<comment type="catalytic activity">
    <reaction evidence="10">
        <text>O-phospho-L-tyrosyl-[protein] + H2O = L-tyrosyl-[protein] + phosphate</text>
        <dbReference type="Rhea" id="RHEA:10684"/>
        <dbReference type="Rhea" id="RHEA-COMP:10136"/>
        <dbReference type="Rhea" id="RHEA-COMP:20101"/>
        <dbReference type="ChEBI" id="CHEBI:15377"/>
        <dbReference type="ChEBI" id="CHEBI:43474"/>
        <dbReference type="ChEBI" id="CHEBI:46858"/>
        <dbReference type="ChEBI" id="CHEBI:61978"/>
        <dbReference type="EC" id="3.1.3.48"/>
    </reaction>
</comment>
<evidence type="ECO:0000256" key="3">
    <source>
        <dbReference type="ARBA" id="ARBA00008601"/>
    </source>
</evidence>
<dbReference type="SMART" id="SM00404">
    <property type="entry name" value="PTPc_motif"/>
    <property type="match status" value="1"/>
</dbReference>
<dbReference type="InterPro" id="IPR000340">
    <property type="entry name" value="Dual-sp_phosphatase_cat-dom"/>
</dbReference>
<dbReference type="PANTHER" id="PTHR10159">
    <property type="entry name" value="DUAL SPECIFICITY PROTEIN PHOSPHATASE"/>
    <property type="match status" value="1"/>
</dbReference>
<dbReference type="InterPro" id="IPR029021">
    <property type="entry name" value="Prot-tyrosine_phosphatase-like"/>
</dbReference>
<evidence type="ECO:0000256" key="2">
    <source>
        <dbReference type="ARBA" id="ARBA00004496"/>
    </source>
</evidence>
<dbReference type="SUPFAM" id="SSF52799">
    <property type="entry name" value="(Phosphotyrosine protein) phosphatases II"/>
    <property type="match status" value="1"/>
</dbReference>
<feature type="domain" description="Tyrosine-protein phosphatase" evidence="11">
    <location>
        <begin position="51"/>
        <end position="193"/>
    </location>
</feature>
<evidence type="ECO:0000256" key="4">
    <source>
        <dbReference type="ARBA" id="ARBA00022490"/>
    </source>
</evidence>
<dbReference type="GO" id="GO:0043409">
    <property type="term" value="P:negative regulation of MAPK cascade"/>
    <property type="evidence" value="ECO:0007669"/>
    <property type="project" value="TreeGrafter"/>
</dbReference>
<evidence type="ECO:0000256" key="6">
    <source>
        <dbReference type="ARBA" id="ARBA00022912"/>
    </source>
</evidence>
<comment type="subcellular location">
    <subcellularLocation>
        <location evidence="2">Cytoplasm</location>
    </subcellularLocation>
    <subcellularLocation>
        <location evidence="1">Nucleus</location>
    </subcellularLocation>
</comment>